<dbReference type="InterPro" id="IPR011055">
    <property type="entry name" value="Dup_hybrid_motif"/>
</dbReference>
<sequence length="181" mass="19453">MKSTFTNDLARLNRIRPGLWLLGPGMAFGDKNTWWGDNSPRPVPHNGVDLAFLKTPDGVQHNLGAGTVVPTPFDGKIARVIPDHLGMSVFLLHDIEVDGGLLVSALGHLAPHLLLKVGAGIKSGAPVGNIAKPKDKSVPPHLHLTLARVPKDIKSSTLTWELMDSADGSNNISLIDPRKFF</sequence>
<reference evidence="1" key="1">
    <citation type="journal article" date="2015" name="Nature">
        <title>Complex archaea that bridge the gap between prokaryotes and eukaryotes.</title>
        <authorList>
            <person name="Spang A."/>
            <person name="Saw J.H."/>
            <person name="Jorgensen S.L."/>
            <person name="Zaremba-Niedzwiedzka K."/>
            <person name="Martijn J."/>
            <person name="Lind A.E."/>
            <person name="van Eijk R."/>
            <person name="Schleper C."/>
            <person name="Guy L."/>
            <person name="Ettema T.J."/>
        </authorList>
    </citation>
    <scope>NUCLEOTIDE SEQUENCE</scope>
</reference>
<dbReference type="Gene3D" id="2.70.70.10">
    <property type="entry name" value="Glucose Permease (Domain IIA)"/>
    <property type="match status" value="1"/>
</dbReference>
<comment type="caution">
    <text evidence="1">The sequence shown here is derived from an EMBL/GenBank/DDBJ whole genome shotgun (WGS) entry which is preliminary data.</text>
</comment>
<name>A0A0F9EAL8_9ZZZZ</name>
<accession>A0A0F9EAL8</accession>
<organism evidence="1">
    <name type="scientific">marine sediment metagenome</name>
    <dbReference type="NCBI Taxonomy" id="412755"/>
    <lineage>
        <taxon>unclassified sequences</taxon>
        <taxon>metagenomes</taxon>
        <taxon>ecological metagenomes</taxon>
    </lineage>
</organism>
<dbReference type="EMBL" id="LAZR01035664">
    <property type="protein sequence ID" value="KKL26911.1"/>
    <property type="molecule type" value="Genomic_DNA"/>
</dbReference>
<gene>
    <name evidence="1" type="ORF">LCGC14_2390490</name>
</gene>
<proteinExistence type="predicted"/>
<protein>
    <recommendedName>
        <fullName evidence="2">Peptidase M23 domain-containing protein</fullName>
    </recommendedName>
</protein>
<evidence type="ECO:0008006" key="2">
    <source>
        <dbReference type="Google" id="ProtNLM"/>
    </source>
</evidence>
<evidence type="ECO:0000313" key="1">
    <source>
        <dbReference type="EMBL" id="KKL26911.1"/>
    </source>
</evidence>
<dbReference type="AlphaFoldDB" id="A0A0F9EAL8"/>